<dbReference type="Proteomes" id="UP000551758">
    <property type="component" value="Unassembled WGS sequence"/>
</dbReference>
<evidence type="ECO:0000256" key="2">
    <source>
        <dbReference type="ARBA" id="ARBA00022692"/>
    </source>
</evidence>
<gene>
    <name evidence="8" type="ORF">HPG69_019235</name>
</gene>
<dbReference type="EMBL" id="JACDTQ010000127">
    <property type="protein sequence ID" value="KAF5929214.1"/>
    <property type="molecule type" value="Genomic_DNA"/>
</dbReference>
<keyword evidence="4 6" id="KW-0472">Membrane</keyword>
<feature type="region of interest" description="Disordered" evidence="5">
    <location>
        <begin position="67"/>
        <end position="89"/>
    </location>
</feature>
<feature type="compositionally biased region" description="Low complexity" evidence="5">
    <location>
        <begin position="76"/>
        <end position="89"/>
    </location>
</feature>
<keyword evidence="3 6" id="KW-1133">Transmembrane helix</keyword>
<proteinExistence type="predicted"/>
<dbReference type="AlphaFoldDB" id="A0A7J7FNJ8"/>
<evidence type="ECO:0000256" key="5">
    <source>
        <dbReference type="SAM" id="MobiDB-lite"/>
    </source>
</evidence>
<keyword evidence="9" id="KW-1185">Reference proteome</keyword>
<dbReference type="InterPro" id="IPR011547">
    <property type="entry name" value="SLC26A/SulP_dom"/>
</dbReference>
<protein>
    <recommendedName>
        <fullName evidence="7">SLC26A/SulP transporter domain-containing protein</fullName>
    </recommendedName>
</protein>
<feature type="transmembrane region" description="Helical" evidence="6">
    <location>
        <begin position="12"/>
        <end position="32"/>
    </location>
</feature>
<comment type="subcellular location">
    <subcellularLocation>
        <location evidence="1">Membrane</location>
        <topology evidence="1">Multi-pass membrane protein</topology>
    </subcellularLocation>
</comment>
<dbReference type="GO" id="GO:0016020">
    <property type="term" value="C:membrane"/>
    <property type="evidence" value="ECO:0007669"/>
    <property type="project" value="UniProtKB-SubCell"/>
</dbReference>
<dbReference type="GO" id="GO:0055085">
    <property type="term" value="P:transmembrane transport"/>
    <property type="evidence" value="ECO:0007669"/>
    <property type="project" value="InterPro"/>
</dbReference>
<comment type="caution">
    <text evidence="8">The sequence shown here is derived from an EMBL/GenBank/DDBJ whole genome shotgun (WGS) entry which is preliminary data.</text>
</comment>
<evidence type="ECO:0000256" key="1">
    <source>
        <dbReference type="ARBA" id="ARBA00004141"/>
    </source>
</evidence>
<organism evidence="8 9">
    <name type="scientific">Diceros bicornis minor</name>
    <name type="common">South-central black rhinoceros</name>
    <dbReference type="NCBI Taxonomy" id="77932"/>
    <lineage>
        <taxon>Eukaryota</taxon>
        <taxon>Metazoa</taxon>
        <taxon>Chordata</taxon>
        <taxon>Craniata</taxon>
        <taxon>Vertebrata</taxon>
        <taxon>Euteleostomi</taxon>
        <taxon>Mammalia</taxon>
        <taxon>Eutheria</taxon>
        <taxon>Laurasiatheria</taxon>
        <taxon>Perissodactyla</taxon>
        <taxon>Rhinocerotidae</taxon>
        <taxon>Diceros</taxon>
    </lineage>
</organism>
<evidence type="ECO:0000256" key="6">
    <source>
        <dbReference type="SAM" id="Phobius"/>
    </source>
</evidence>
<evidence type="ECO:0000313" key="9">
    <source>
        <dbReference type="Proteomes" id="UP000551758"/>
    </source>
</evidence>
<evidence type="ECO:0000313" key="8">
    <source>
        <dbReference type="EMBL" id="KAF5929214.1"/>
    </source>
</evidence>
<evidence type="ECO:0000256" key="3">
    <source>
        <dbReference type="ARBA" id="ARBA00022989"/>
    </source>
</evidence>
<evidence type="ECO:0000256" key="4">
    <source>
        <dbReference type="ARBA" id="ARBA00023136"/>
    </source>
</evidence>
<feature type="domain" description="SLC26A/SulP transporter" evidence="7">
    <location>
        <begin position="13"/>
        <end position="65"/>
    </location>
</feature>
<dbReference type="InterPro" id="IPR001902">
    <property type="entry name" value="SLC26A/SulP_fam"/>
</dbReference>
<reference evidence="8 9" key="1">
    <citation type="journal article" date="2020" name="Mol. Biol. Evol.">
        <title>Interspecific Gene Flow and the Evolution of Specialization in Black and White Rhinoceros.</title>
        <authorList>
            <person name="Moodley Y."/>
            <person name="Westbury M.V."/>
            <person name="Russo I.M."/>
            <person name="Gopalakrishnan S."/>
            <person name="Rakotoarivelo A."/>
            <person name="Olsen R.A."/>
            <person name="Prost S."/>
            <person name="Tunstall T."/>
            <person name="Ryder O.A."/>
            <person name="Dalen L."/>
            <person name="Bruford M.W."/>
        </authorList>
    </citation>
    <scope>NUCLEOTIDE SEQUENCE [LARGE SCALE GENOMIC DNA]</scope>
    <source>
        <strain evidence="8">SBR-YM</strain>
        <tissue evidence="8">Skin</tissue>
    </source>
</reference>
<accession>A0A7J7FNJ8</accession>
<name>A0A7J7FNJ8_DICBM</name>
<sequence>MSLLVSYTFHVPASAVLLAFLWSCIQLAMGFLHLARIPVDFISCPVIKSFTSPATVTVGFRQLKGADPCDPNSYTSSPFDDFPVFPSPE</sequence>
<dbReference type="PANTHER" id="PTHR11814">
    <property type="entry name" value="SULFATE TRANSPORTER"/>
    <property type="match status" value="1"/>
</dbReference>
<dbReference type="Pfam" id="PF00916">
    <property type="entry name" value="Sulfate_transp"/>
    <property type="match status" value="1"/>
</dbReference>
<evidence type="ECO:0000259" key="7">
    <source>
        <dbReference type="Pfam" id="PF00916"/>
    </source>
</evidence>
<keyword evidence="2 6" id="KW-0812">Transmembrane</keyword>